<dbReference type="PROSITE" id="PS50088">
    <property type="entry name" value="ANK_REPEAT"/>
    <property type="match status" value="2"/>
</dbReference>
<dbReference type="AlphaFoldDB" id="A0A9Q9RWA8"/>
<sequence length="221" mass="25113">MQEHRSPTDAQLLQSGSADLDIILERVTTLWNNGLVLQKMERREAEKYQRIAMEIFDKELRDIGSFALKHSIFINQKKGDVEKIHKLTEQVLHENNAWMAVTISAKHGYEAVVKLLLDNPDLDPDVKDEEGQTPLSWAVRNRHKAIVKLLLFTGKVDPEVRDKGGRTLLSLAAENGDEAIVKLLLKTGKVDPSAKDRYGRTPILWAAWKRHGAILDLFQTF</sequence>
<evidence type="ECO:0000256" key="3">
    <source>
        <dbReference type="PROSITE-ProRule" id="PRU00023"/>
    </source>
</evidence>
<dbReference type="EMBL" id="CABFJX010000391">
    <property type="protein sequence ID" value="VTT78168.1"/>
    <property type="molecule type" value="Genomic_DNA"/>
</dbReference>
<accession>A0A9Q9RWA8</accession>
<evidence type="ECO:0000256" key="2">
    <source>
        <dbReference type="ARBA" id="ARBA00023043"/>
    </source>
</evidence>
<reference evidence="4" key="1">
    <citation type="submission" date="2019-05" db="EMBL/GenBank/DDBJ databases">
        <authorList>
            <person name="Piombo E."/>
        </authorList>
    </citation>
    <scope>NUCLEOTIDE SEQUENCE</scope>
    <source>
        <strain evidence="4">C2S</strain>
    </source>
</reference>
<proteinExistence type="predicted"/>
<dbReference type="PROSITE" id="PS50297">
    <property type="entry name" value="ANK_REP_REGION"/>
    <property type="match status" value="2"/>
</dbReference>
<feature type="repeat" description="ANK" evidence="3">
    <location>
        <begin position="164"/>
        <end position="188"/>
    </location>
</feature>
<keyword evidence="1" id="KW-0677">Repeat</keyword>
<evidence type="ECO:0000256" key="1">
    <source>
        <dbReference type="ARBA" id="ARBA00022737"/>
    </source>
</evidence>
<dbReference type="Gene3D" id="1.25.40.20">
    <property type="entry name" value="Ankyrin repeat-containing domain"/>
    <property type="match status" value="1"/>
</dbReference>
<keyword evidence="2 3" id="KW-0040">ANK repeat</keyword>
<feature type="repeat" description="ANK" evidence="3">
    <location>
        <begin position="130"/>
        <end position="154"/>
    </location>
</feature>
<dbReference type="PANTHER" id="PTHR24198">
    <property type="entry name" value="ANKYRIN REPEAT AND PROTEIN KINASE DOMAIN-CONTAINING PROTEIN"/>
    <property type="match status" value="1"/>
</dbReference>
<dbReference type="SMART" id="SM00248">
    <property type="entry name" value="ANK"/>
    <property type="match status" value="3"/>
</dbReference>
<dbReference type="SUPFAM" id="SSF48403">
    <property type="entry name" value="Ankyrin repeat"/>
    <property type="match status" value="1"/>
</dbReference>
<protein>
    <recommendedName>
        <fullName evidence="6">Ankyrin</fullName>
    </recommendedName>
</protein>
<dbReference type="InterPro" id="IPR036770">
    <property type="entry name" value="Ankyrin_rpt-contain_sf"/>
</dbReference>
<evidence type="ECO:0000313" key="4">
    <source>
        <dbReference type="EMBL" id="VTT78168.1"/>
    </source>
</evidence>
<dbReference type="InterPro" id="IPR002110">
    <property type="entry name" value="Ankyrin_rpt"/>
</dbReference>
<comment type="caution">
    <text evidence="4">The sequence shown here is derived from an EMBL/GenBank/DDBJ whole genome shotgun (WGS) entry which is preliminary data.</text>
</comment>
<dbReference type="Pfam" id="PF12796">
    <property type="entry name" value="Ank_2"/>
    <property type="match status" value="1"/>
</dbReference>
<evidence type="ECO:0008006" key="6">
    <source>
        <dbReference type="Google" id="ProtNLM"/>
    </source>
</evidence>
<dbReference type="Proteomes" id="UP000760494">
    <property type="component" value="Unassembled WGS sequence"/>
</dbReference>
<organism evidence="4 5">
    <name type="scientific">Fusarium fujikuroi</name>
    <name type="common">Bakanae and foot rot disease fungus</name>
    <name type="synonym">Gibberella fujikuroi</name>
    <dbReference type="NCBI Taxonomy" id="5127"/>
    <lineage>
        <taxon>Eukaryota</taxon>
        <taxon>Fungi</taxon>
        <taxon>Dikarya</taxon>
        <taxon>Ascomycota</taxon>
        <taxon>Pezizomycotina</taxon>
        <taxon>Sordariomycetes</taxon>
        <taxon>Hypocreomycetidae</taxon>
        <taxon>Hypocreales</taxon>
        <taxon>Nectriaceae</taxon>
        <taxon>Fusarium</taxon>
        <taxon>Fusarium fujikuroi species complex</taxon>
    </lineage>
</organism>
<gene>
    <name evidence="4" type="ORF">C2S_10886</name>
</gene>
<evidence type="ECO:0000313" key="5">
    <source>
        <dbReference type="Proteomes" id="UP000760494"/>
    </source>
</evidence>
<dbReference type="PANTHER" id="PTHR24198:SF165">
    <property type="entry name" value="ANKYRIN REPEAT-CONTAINING PROTEIN-RELATED"/>
    <property type="match status" value="1"/>
</dbReference>
<dbReference type="Pfam" id="PF13637">
    <property type="entry name" value="Ank_4"/>
    <property type="match status" value="1"/>
</dbReference>
<name>A0A9Q9RWA8_FUSFU</name>